<evidence type="ECO:0000313" key="2">
    <source>
        <dbReference type="RefSeq" id="XP_056848996.1"/>
    </source>
</evidence>
<dbReference type="GeneID" id="108830977"/>
<proteinExistence type="predicted"/>
<keyword evidence="1" id="KW-1185">Reference proteome</keyword>
<reference evidence="2" key="2">
    <citation type="submission" date="2025-08" db="UniProtKB">
        <authorList>
            <consortium name="RefSeq"/>
        </authorList>
    </citation>
    <scope>IDENTIFICATION</scope>
    <source>
        <tissue evidence="2">Leaf</tissue>
    </source>
</reference>
<reference evidence="1" key="1">
    <citation type="journal article" date="2019" name="Database">
        <title>The radish genome database (RadishGD): an integrated information resource for radish genomics.</title>
        <authorList>
            <person name="Yu H.J."/>
            <person name="Baek S."/>
            <person name="Lee Y.J."/>
            <person name="Cho A."/>
            <person name="Mun J.H."/>
        </authorList>
    </citation>
    <scope>NUCLEOTIDE SEQUENCE [LARGE SCALE GENOMIC DNA]</scope>
    <source>
        <strain evidence="1">cv. WK10039</strain>
    </source>
</reference>
<dbReference type="AlphaFoldDB" id="A0A9W3CC07"/>
<dbReference type="RefSeq" id="XP_056848996.1">
    <property type="nucleotide sequence ID" value="XM_056993016.1"/>
</dbReference>
<name>A0A9W3CC07_RAPSA</name>
<organism evidence="1 2">
    <name type="scientific">Raphanus sativus</name>
    <name type="common">Radish</name>
    <name type="synonym">Raphanus raphanistrum var. sativus</name>
    <dbReference type="NCBI Taxonomy" id="3726"/>
    <lineage>
        <taxon>Eukaryota</taxon>
        <taxon>Viridiplantae</taxon>
        <taxon>Streptophyta</taxon>
        <taxon>Embryophyta</taxon>
        <taxon>Tracheophyta</taxon>
        <taxon>Spermatophyta</taxon>
        <taxon>Magnoliopsida</taxon>
        <taxon>eudicotyledons</taxon>
        <taxon>Gunneridae</taxon>
        <taxon>Pentapetalae</taxon>
        <taxon>rosids</taxon>
        <taxon>malvids</taxon>
        <taxon>Brassicales</taxon>
        <taxon>Brassicaceae</taxon>
        <taxon>Brassiceae</taxon>
        <taxon>Raphanus</taxon>
    </lineage>
</organism>
<dbReference type="Proteomes" id="UP000504610">
    <property type="component" value="Chromosome 8"/>
</dbReference>
<dbReference type="OrthoDB" id="1067616at2759"/>
<dbReference type="KEGG" id="rsz:108830977"/>
<sequence length="281" mass="30785">MSDYDGILIDDWSPQSSPSIREILATLDQNYSGLKPISEMFPQTNLSTDPQSKQISGGLSDRIAARLRFDIPPLEIESISPSPILVISPGFSLSPFFQSPNMLSNSSSQIIPLCSIPNDAPPETVESSVDAQATMIISNNNLSHQPMNVDLHSQGGSDDIPMEGSVYVTSHEANIDPIGAPLVPSFDSEVLAETNIMNLISFESGSEDDDKNREYNQEEDNVEDHNIVVEPSSRMRRIACLQEQEVEYGVASNRVSYVVNRMRLATTSSSRALTHLQCGLI</sequence>
<protein>
    <submittedName>
        <fullName evidence="2">Probable WRKY transcription factor 10</fullName>
    </submittedName>
</protein>
<gene>
    <name evidence="2" type="primary">LOC108830977</name>
</gene>
<accession>A0A9W3CC07</accession>
<evidence type="ECO:0000313" key="1">
    <source>
        <dbReference type="Proteomes" id="UP000504610"/>
    </source>
</evidence>